<feature type="domain" description="RRM" evidence="3">
    <location>
        <begin position="20"/>
        <end position="99"/>
    </location>
</feature>
<dbReference type="InterPro" id="IPR052462">
    <property type="entry name" value="SLIRP/GR-RBP-like"/>
</dbReference>
<dbReference type="AGR" id="Xenbase:XB-GENE-987240"/>
<reference evidence="5" key="1">
    <citation type="submission" date="2025-08" db="UniProtKB">
        <authorList>
            <consortium name="RefSeq"/>
        </authorList>
    </citation>
    <scope>IDENTIFICATION</scope>
    <source>
        <strain evidence="5">J_2021</strain>
        <tissue evidence="5">Erythrocytes</tissue>
    </source>
</reference>
<feature type="domain" description="RRM" evidence="3">
    <location>
        <begin position="247"/>
        <end position="322"/>
    </location>
</feature>
<dbReference type="InterPro" id="IPR034208">
    <property type="entry name" value="RBM45_RRM4"/>
</dbReference>
<feature type="domain" description="RRM" evidence="3">
    <location>
        <begin position="413"/>
        <end position="485"/>
    </location>
</feature>
<dbReference type="CDD" id="cd12366">
    <property type="entry name" value="RRM1_RBM45"/>
    <property type="match status" value="1"/>
</dbReference>
<protein>
    <submittedName>
        <fullName evidence="5">RNA binding motif protein 45 S homeolog isoform X1</fullName>
    </submittedName>
</protein>
<gene>
    <name evidence="5 6" type="primary">rbm45.S</name>
    <name evidence="5" type="synonym">drb1</name>
    <name evidence="5" type="synonym">drbp1</name>
    <name evidence="5" type="synonym">rbm45</name>
</gene>
<dbReference type="InterPro" id="IPR034207">
    <property type="entry name" value="RBM45_RRM3"/>
</dbReference>
<dbReference type="Proteomes" id="UP000186698">
    <property type="component" value="Chromosome 9_10S"/>
</dbReference>
<evidence type="ECO:0000313" key="4">
    <source>
        <dbReference type="Proteomes" id="UP000186698"/>
    </source>
</evidence>
<feature type="domain" description="RRM" evidence="3">
    <location>
        <begin position="114"/>
        <end position="185"/>
    </location>
</feature>
<evidence type="ECO:0000256" key="1">
    <source>
        <dbReference type="ARBA" id="ARBA00022884"/>
    </source>
</evidence>
<dbReference type="CDD" id="cd12369">
    <property type="entry name" value="RRM4_RBM45"/>
    <property type="match status" value="1"/>
</dbReference>
<dbReference type="Pfam" id="PF00076">
    <property type="entry name" value="RRM_1"/>
    <property type="match status" value="3"/>
</dbReference>
<evidence type="ECO:0000313" key="6">
    <source>
        <dbReference type="Xenbase" id="XB-GENE-987240"/>
    </source>
</evidence>
<dbReference type="FunFam" id="3.30.70.330:FF:000292">
    <property type="entry name" value="RNA-binding motif protein 45"/>
    <property type="match status" value="1"/>
</dbReference>
<dbReference type="InterPro" id="IPR035979">
    <property type="entry name" value="RBD_domain_sf"/>
</dbReference>
<proteinExistence type="predicted"/>
<dbReference type="GO" id="GO:1990904">
    <property type="term" value="C:ribonucleoprotein complex"/>
    <property type="evidence" value="ECO:0000318"/>
    <property type="project" value="GO_Central"/>
</dbReference>
<dbReference type="SUPFAM" id="SSF54928">
    <property type="entry name" value="RNA-binding domain, RBD"/>
    <property type="match status" value="2"/>
</dbReference>
<name>A0A8J0TXE6_XENLA</name>
<dbReference type="Xenbase" id="XB-GENE-987240">
    <property type="gene designation" value="rbm45.S"/>
</dbReference>
<dbReference type="FunFam" id="3.30.70.330:FF:001718">
    <property type="match status" value="1"/>
</dbReference>
<dbReference type="CTD" id="379782"/>
<dbReference type="RefSeq" id="XP_018092709.1">
    <property type="nucleotide sequence ID" value="XM_018237220.2"/>
</dbReference>
<dbReference type="FunFam" id="3.30.70.330:FF:000295">
    <property type="entry name" value="RNA-binding motif protein 45"/>
    <property type="match status" value="1"/>
</dbReference>
<dbReference type="CDD" id="cd12367">
    <property type="entry name" value="RRM2_RBM45"/>
    <property type="match status" value="1"/>
</dbReference>
<dbReference type="OrthoDB" id="78437at2759"/>
<organism evidence="4 5">
    <name type="scientific">Xenopus laevis</name>
    <name type="common">African clawed frog</name>
    <dbReference type="NCBI Taxonomy" id="8355"/>
    <lineage>
        <taxon>Eukaryota</taxon>
        <taxon>Metazoa</taxon>
        <taxon>Chordata</taxon>
        <taxon>Craniata</taxon>
        <taxon>Vertebrata</taxon>
        <taxon>Euteleostomi</taxon>
        <taxon>Amphibia</taxon>
        <taxon>Batrachia</taxon>
        <taxon>Anura</taxon>
        <taxon>Pipoidea</taxon>
        <taxon>Pipidae</taxon>
        <taxon>Xenopodinae</taxon>
        <taxon>Xenopus</taxon>
        <taxon>Xenopus</taxon>
    </lineage>
</organism>
<evidence type="ECO:0000259" key="3">
    <source>
        <dbReference type="PROSITE" id="PS50102"/>
    </source>
</evidence>
<keyword evidence="1 2" id="KW-0694">RNA-binding</keyword>
<dbReference type="PANTHER" id="PTHR48027">
    <property type="entry name" value="HETEROGENEOUS NUCLEAR RIBONUCLEOPROTEIN 87F-RELATED"/>
    <property type="match status" value="1"/>
</dbReference>
<dbReference type="CDD" id="cd12368">
    <property type="entry name" value="RRM3_RBM45"/>
    <property type="match status" value="1"/>
</dbReference>
<dbReference type="PROSITE" id="PS50102">
    <property type="entry name" value="RRM"/>
    <property type="match status" value="4"/>
</dbReference>
<accession>A0A8J0TXE6</accession>
<sequence length="497" mass="55404">MEDSSGFRPSAGNLEDPPNSRVFLVVSKYATEDLIRERFSDFGDIQDIWVVKDKQTKESKGIAFVKYAKSSQACRAMEEMHGRCLSESTKPIKVFIAQSRGSSNHRDVEDEELTRIFVMIPKSYTEEDVKQKFKEYGQIEYCSIIKNKNTGESKGLAYVRFLKPSQAALAIENCDRSFKAILAEPKNKGGGGSGGGGAENDYHNSARQETMIQHDHTAAATVFSYEYDYSSYDKNTDARTQETISKRLIVVSRLPMIQEQVHNLFDLIPGLEYCEVQRDPYNSFGHAIVQYQNISSAIYAKYKLHGFEYPPGNRLGVTYLNDGGDGSELLRKMASQMVAAQVSSLVWGSSQHYPSAPLMGRAYPYGAGMDASQDASLTPYERAYGSPVTSQLQTDAALPSIKKKAPSDAQSKERLFIVFNPHPLSLDIMEDAFCRFGNLIEVYIVPGKNVGYARYADVSSANEAIAVLHGKMVNGVKLKVMQADSPRDESNKRQRTY</sequence>
<dbReference type="AlphaFoldDB" id="A0A8J0TXE6"/>
<evidence type="ECO:0000313" key="5">
    <source>
        <dbReference type="RefSeq" id="XP_018092709.1"/>
    </source>
</evidence>
<dbReference type="InterPro" id="IPR000504">
    <property type="entry name" value="RRM_dom"/>
</dbReference>
<dbReference type="InterPro" id="IPR034203">
    <property type="entry name" value="RBM45_RRM1"/>
</dbReference>
<dbReference type="Gene3D" id="3.30.70.330">
    <property type="match status" value="3"/>
</dbReference>
<dbReference type="InterPro" id="IPR012677">
    <property type="entry name" value="Nucleotide-bd_a/b_plait_sf"/>
</dbReference>
<keyword evidence="4" id="KW-1185">Reference proteome</keyword>
<dbReference type="GeneID" id="379782"/>
<dbReference type="GO" id="GO:0003723">
    <property type="term" value="F:RNA binding"/>
    <property type="evidence" value="ECO:0000318"/>
    <property type="project" value="GO_Central"/>
</dbReference>
<evidence type="ECO:0000256" key="2">
    <source>
        <dbReference type="PROSITE-ProRule" id="PRU00176"/>
    </source>
</evidence>
<dbReference type="InterPro" id="IPR034206">
    <property type="entry name" value="RBM45_RRM2"/>
</dbReference>
<dbReference type="SMART" id="SM00360">
    <property type="entry name" value="RRM"/>
    <property type="match status" value="4"/>
</dbReference>